<protein>
    <submittedName>
        <fullName evidence="7">Cytosol aminopeptidase domain-containing protein</fullName>
    </submittedName>
</protein>
<evidence type="ECO:0000256" key="1">
    <source>
        <dbReference type="ARBA" id="ARBA00009528"/>
    </source>
</evidence>
<evidence type="ECO:0000313" key="7">
    <source>
        <dbReference type="WBParaSite" id="PSU_v2.g18702.t1"/>
    </source>
</evidence>
<dbReference type="Gene3D" id="3.40.630.10">
    <property type="entry name" value="Zn peptidases"/>
    <property type="match status" value="1"/>
</dbReference>
<dbReference type="GO" id="GO:0070006">
    <property type="term" value="F:metalloaminopeptidase activity"/>
    <property type="evidence" value="ECO:0007669"/>
    <property type="project" value="InterPro"/>
</dbReference>
<dbReference type="PRINTS" id="PR00481">
    <property type="entry name" value="LAMNOPPTDASE"/>
</dbReference>
<evidence type="ECO:0000256" key="4">
    <source>
        <dbReference type="ARBA" id="ARBA00022801"/>
    </source>
</evidence>
<evidence type="ECO:0000259" key="5">
    <source>
        <dbReference type="PROSITE" id="PS00631"/>
    </source>
</evidence>
<dbReference type="WBParaSite" id="PSU_v2.g18702.t1">
    <property type="protein sequence ID" value="PSU_v2.g18702.t1"/>
    <property type="gene ID" value="PSU_v2.g18702"/>
</dbReference>
<organism evidence="6 7">
    <name type="scientific">Panagrolaimus superbus</name>
    <dbReference type="NCBI Taxonomy" id="310955"/>
    <lineage>
        <taxon>Eukaryota</taxon>
        <taxon>Metazoa</taxon>
        <taxon>Ecdysozoa</taxon>
        <taxon>Nematoda</taxon>
        <taxon>Chromadorea</taxon>
        <taxon>Rhabditida</taxon>
        <taxon>Tylenchina</taxon>
        <taxon>Panagrolaimomorpha</taxon>
        <taxon>Panagrolaimoidea</taxon>
        <taxon>Panagrolaimidae</taxon>
        <taxon>Panagrolaimus</taxon>
    </lineage>
</organism>
<dbReference type="PANTHER" id="PTHR11963:SF4">
    <property type="entry name" value="AMINOPEPTIDASE NPEPL1-RELATED"/>
    <property type="match status" value="1"/>
</dbReference>
<dbReference type="Gene3D" id="3.40.50.10590">
    <property type="entry name" value="Zn-dependent exopeptidases"/>
    <property type="match status" value="1"/>
</dbReference>
<evidence type="ECO:0000313" key="6">
    <source>
        <dbReference type="Proteomes" id="UP000887577"/>
    </source>
</evidence>
<evidence type="ECO:0000256" key="2">
    <source>
        <dbReference type="ARBA" id="ARBA00022438"/>
    </source>
</evidence>
<keyword evidence="2" id="KW-0031">Aminopeptidase</keyword>
<dbReference type="Proteomes" id="UP000887577">
    <property type="component" value="Unplaced"/>
</dbReference>
<keyword evidence="3" id="KW-0645">Protease</keyword>
<comment type="similarity">
    <text evidence="1">Belongs to the peptidase M17 family.</text>
</comment>
<name>A0A914YHA2_9BILA</name>
<dbReference type="GO" id="GO:0006508">
    <property type="term" value="P:proteolysis"/>
    <property type="evidence" value="ECO:0007669"/>
    <property type="project" value="UniProtKB-KW"/>
</dbReference>
<dbReference type="AlphaFoldDB" id="A0A914YHA2"/>
<dbReference type="Pfam" id="PF00883">
    <property type="entry name" value="Peptidase_M17"/>
    <property type="match status" value="1"/>
</dbReference>
<dbReference type="InterPro" id="IPR011356">
    <property type="entry name" value="Leucine_aapep/pepB"/>
</dbReference>
<proteinExistence type="inferred from homology"/>
<dbReference type="CDD" id="cd00433">
    <property type="entry name" value="Peptidase_M17"/>
    <property type="match status" value="1"/>
</dbReference>
<dbReference type="SUPFAM" id="SSF53187">
    <property type="entry name" value="Zn-dependent exopeptidases"/>
    <property type="match status" value="1"/>
</dbReference>
<dbReference type="PROSITE" id="PS00631">
    <property type="entry name" value="CYTOSOL_AP"/>
    <property type="match status" value="1"/>
</dbReference>
<sequence>MTKSLQLLLDTTEVVAHIFLSGPIPPLQWTLIRPDVKSLSISTLSVSSGLSGHHALPSSQVIIIGTKPYLKTLQFESNLASKLVGVDEKLFKAAIDSSENAASVPLYLNLAKIIALPTESSRHNSPSNSNTLFRELKSIPIAEGVKTLSIVLYSPYEHLLAHVSAIARSFPSYSRKTKKSSLEEIQIEIEVTDGKQLSEKDVKFLQNLGEHIRICTQQVDAPCNDLNSEGFANEAVRMVEAIGVPIQKTIIVGEDLKDQGFGGIYHVGKAAVHPPVFACFSYTPEGASENIALVGKGIVYDTGGMQIKTKTGMPGMKMDMGGAAAVLGAFCTLVKSGFKQNLHCLLCIAENNISPVANKPDDIITMLSGKTVEINNTDAEGRLVLADGVFYAKTKLNANVIIDMATLTGAQAYATGKLHAGVLSNCEKWENKSINAGRASGDLVHPFVFAPDLHFADLDSKVADMKNTNLGAHVGPPSSNAGLFIGAHIDFAKGLSWLHFDIASPAVISERATGFGVALVSRLLGEYTDVGIAKA</sequence>
<feature type="domain" description="Cytosol aminopeptidase" evidence="5">
    <location>
        <begin position="376"/>
        <end position="383"/>
    </location>
</feature>
<dbReference type="Pfam" id="PF18295">
    <property type="entry name" value="Pdase_M17_N2"/>
    <property type="match status" value="1"/>
</dbReference>
<dbReference type="InterPro" id="IPR000819">
    <property type="entry name" value="Peptidase_M17_C"/>
</dbReference>
<dbReference type="GO" id="GO:0005737">
    <property type="term" value="C:cytoplasm"/>
    <property type="evidence" value="ECO:0007669"/>
    <property type="project" value="InterPro"/>
</dbReference>
<dbReference type="PANTHER" id="PTHR11963">
    <property type="entry name" value="LEUCINE AMINOPEPTIDASE-RELATED"/>
    <property type="match status" value="1"/>
</dbReference>
<dbReference type="GO" id="GO:0030145">
    <property type="term" value="F:manganese ion binding"/>
    <property type="evidence" value="ECO:0007669"/>
    <property type="project" value="InterPro"/>
</dbReference>
<dbReference type="InterPro" id="IPR041417">
    <property type="entry name" value="NPEPL1_N"/>
</dbReference>
<keyword evidence="4" id="KW-0378">Hydrolase</keyword>
<keyword evidence="6" id="KW-1185">Reference proteome</keyword>
<evidence type="ECO:0000256" key="3">
    <source>
        <dbReference type="ARBA" id="ARBA00022670"/>
    </source>
</evidence>
<accession>A0A914YHA2</accession>
<reference evidence="7" key="1">
    <citation type="submission" date="2022-11" db="UniProtKB">
        <authorList>
            <consortium name="WormBaseParasite"/>
        </authorList>
    </citation>
    <scope>IDENTIFICATION</scope>
</reference>